<sequence length="497" mass="54437">MSADAAIEVEPFSPDAPKESGAYFTPDPVARSLVRWAVRSEADRLLDPACGSGHFVALHFRSVGIEQNSRSAAEAIRRAPAALIHDGDFFTWAERTTERFECAAGNPPFIRYQTFKGEVRQRAQALCTALGADFSGLSSSWAPFLVATASLLKKGGRMAFVVPAEIGHAPYSAPLIEYLVGHFTRVHIVAVREKLFPELAEDCWLLHADGYGGKTAHIAFTALDRFTPCDTPPKATIRVPVTEWRGDWNRRLRPYLMPAAVRDLYQALAAGAGARRLSEVALVGIGYVTGANEFFHLRPSQAERWGIPDALLHPTVRNGRALPEARLTPGDVAAWRRGDEPSFLLKLSKGSELPASVKQYLATEEAREAKKAYKCRVRDPWYSVPDVRVPDFFLTYMSGRQVGLVRNEAGATCTNSVHAVQLKSKSALKDLLKLRESPLFQLSSELEGHPLGGGMLKLEPREAGRILLPDIAAVAAAPAHIVEGGIAALQTWRHYAD</sequence>
<dbReference type="InterPro" id="IPR003356">
    <property type="entry name" value="DNA_methylase_A-5"/>
</dbReference>
<dbReference type="Pfam" id="PF07669">
    <property type="entry name" value="Eco57I"/>
    <property type="match status" value="1"/>
</dbReference>
<dbReference type="Pfam" id="PF22837">
    <property type="entry name" value="M_Eco57I_C"/>
    <property type="match status" value="1"/>
</dbReference>
<dbReference type="EC" id="2.1.1.72" evidence="2"/>
<evidence type="ECO:0000259" key="8">
    <source>
        <dbReference type="Pfam" id="PF02384"/>
    </source>
</evidence>
<dbReference type="Proteomes" id="UP000606490">
    <property type="component" value="Unassembled WGS sequence"/>
</dbReference>
<comment type="caution">
    <text evidence="11">The sequence shown here is derived from an EMBL/GenBank/DDBJ whole genome shotgun (WGS) entry which is preliminary data.</text>
</comment>
<evidence type="ECO:0000256" key="5">
    <source>
        <dbReference type="ARBA" id="ARBA00022691"/>
    </source>
</evidence>
<keyword evidence="5" id="KW-0949">S-adenosyl-L-methionine</keyword>
<dbReference type="SUPFAM" id="SSF53335">
    <property type="entry name" value="S-adenosyl-L-methionine-dependent methyltransferases"/>
    <property type="match status" value="1"/>
</dbReference>
<keyword evidence="3 11" id="KW-0489">Methyltransferase</keyword>
<accession>A0ABS1VAZ1</accession>
<name>A0ABS1VAZ1_9PROT</name>
<evidence type="ECO:0000256" key="3">
    <source>
        <dbReference type="ARBA" id="ARBA00022603"/>
    </source>
</evidence>
<dbReference type="InterPro" id="IPR050953">
    <property type="entry name" value="N4_N6_ade-DNA_methylase"/>
</dbReference>
<keyword evidence="4" id="KW-0808">Transferase</keyword>
<dbReference type="InterPro" id="IPR029063">
    <property type="entry name" value="SAM-dependent_MTases_sf"/>
</dbReference>
<evidence type="ECO:0000313" key="11">
    <source>
        <dbReference type="EMBL" id="MBL6458844.1"/>
    </source>
</evidence>
<evidence type="ECO:0000256" key="7">
    <source>
        <dbReference type="SAM" id="MobiDB-lite"/>
    </source>
</evidence>
<evidence type="ECO:0000256" key="2">
    <source>
        <dbReference type="ARBA" id="ARBA00011900"/>
    </source>
</evidence>
<reference evidence="11 12" key="1">
    <citation type="submission" date="2021-01" db="EMBL/GenBank/DDBJ databases">
        <title>Belnapia mucosa sp. nov. and Belnapia arida sp. nov., isolated from the Tabernas Desert (Almeria, Spain).</title>
        <authorList>
            <person name="Molina-Menor E."/>
            <person name="Vidal-Verdu A."/>
            <person name="Calonge A."/>
            <person name="Satari L."/>
            <person name="Pereto Magraner J."/>
            <person name="Porcar Miralles M."/>
        </authorList>
    </citation>
    <scope>NUCLEOTIDE SEQUENCE [LARGE SCALE GENOMIC DNA]</scope>
    <source>
        <strain evidence="11 12">T6</strain>
    </source>
</reference>
<comment type="catalytic activity">
    <reaction evidence="6">
        <text>a 2'-deoxyadenosine in DNA + S-adenosyl-L-methionine = an N(6)-methyl-2'-deoxyadenosine in DNA + S-adenosyl-L-homocysteine + H(+)</text>
        <dbReference type="Rhea" id="RHEA:15197"/>
        <dbReference type="Rhea" id="RHEA-COMP:12418"/>
        <dbReference type="Rhea" id="RHEA-COMP:12419"/>
        <dbReference type="ChEBI" id="CHEBI:15378"/>
        <dbReference type="ChEBI" id="CHEBI:57856"/>
        <dbReference type="ChEBI" id="CHEBI:59789"/>
        <dbReference type="ChEBI" id="CHEBI:90615"/>
        <dbReference type="ChEBI" id="CHEBI:90616"/>
        <dbReference type="EC" id="2.1.1.72"/>
    </reaction>
</comment>
<proteinExistence type="inferred from homology"/>
<dbReference type="GO" id="GO:0032259">
    <property type="term" value="P:methylation"/>
    <property type="evidence" value="ECO:0007669"/>
    <property type="project" value="UniProtKB-KW"/>
</dbReference>
<dbReference type="InterPro" id="IPR054520">
    <property type="entry name" value="M_Eco57I_C"/>
</dbReference>
<gene>
    <name evidence="11" type="ORF">JMJ55_26280</name>
</gene>
<dbReference type="PANTHER" id="PTHR33841">
    <property type="entry name" value="DNA METHYLTRANSFERASE YEEA-RELATED"/>
    <property type="match status" value="1"/>
</dbReference>
<evidence type="ECO:0000259" key="10">
    <source>
        <dbReference type="Pfam" id="PF22837"/>
    </source>
</evidence>
<dbReference type="PANTHER" id="PTHR33841:SF5">
    <property type="entry name" value="DNA METHYLASE (MODIFICATION METHYLASE) (METHYLTRANSFERASE)-RELATED"/>
    <property type="match status" value="1"/>
</dbReference>
<evidence type="ECO:0000256" key="1">
    <source>
        <dbReference type="ARBA" id="ARBA00006594"/>
    </source>
</evidence>
<comment type="similarity">
    <text evidence="1">Belongs to the N(4)/N(6)-methyltransferase family.</text>
</comment>
<dbReference type="GO" id="GO:0008168">
    <property type="term" value="F:methyltransferase activity"/>
    <property type="evidence" value="ECO:0007669"/>
    <property type="project" value="UniProtKB-KW"/>
</dbReference>
<evidence type="ECO:0000256" key="6">
    <source>
        <dbReference type="ARBA" id="ARBA00047942"/>
    </source>
</evidence>
<feature type="domain" description="Type II methyltransferase M.TaqI-like" evidence="9">
    <location>
        <begin position="86"/>
        <end position="190"/>
    </location>
</feature>
<feature type="domain" description="Type II methyltransferase M.Eco57I C-terminal" evidence="10">
    <location>
        <begin position="255"/>
        <end position="476"/>
    </location>
</feature>
<feature type="domain" description="DNA methylase adenine-specific" evidence="8">
    <location>
        <begin position="11"/>
        <end position="69"/>
    </location>
</feature>
<keyword evidence="12" id="KW-1185">Reference proteome</keyword>
<evidence type="ECO:0000256" key="4">
    <source>
        <dbReference type="ARBA" id="ARBA00022679"/>
    </source>
</evidence>
<dbReference type="Pfam" id="PF02384">
    <property type="entry name" value="N6_Mtase"/>
    <property type="match status" value="1"/>
</dbReference>
<organism evidence="11 12">
    <name type="scientific">Belnapia mucosa</name>
    <dbReference type="NCBI Taxonomy" id="2804532"/>
    <lineage>
        <taxon>Bacteria</taxon>
        <taxon>Pseudomonadati</taxon>
        <taxon>Pseudomonadota</taxon>
        <taxon>Alphaproteobacteria</taxon>
        <taxon>Acetobacterales</taxon>
        <taxon>Roseomonadaceae</taxon>
        <taxon>Belnapia</taxon>
    </lineage>
</organism>
<dbReference type="EMBL" id="JAEUXJ010000020">
    <property type="protein sequence ID" value="MBL6458844.1"/>
    <property type="molecule type" value="Genomic_DNA"/>
</dbReference>
<dbReference type="InterPro" id="IPR011639">
    <property type="entry name" value="MethylTrfase_TaqI-like_dom"/>
</dbReference>
<dbReference type="PRINTS" id="PR00507">
    <property type="entry name" value="N12N6MTFRASE"/>
</dbReference>
<dbReference type="RefSeq" id="WP_202828584.1">
    <property type="nucleotide sequence ID" value="NZ_JAEUXJ010000020.1"/>
</dbReference>
<evidence type="ECO:0000313" key="12">
    <source>
        <dbReference type="Proteomes" id="UP000606490"/>
    </source>
</evidence>
<evidence type="ECO:0000259" key="9">
    <source>
        <dbReference type="Pfam" id="PF07669"/>
    </source>
</evidence>
<protein>
    <recommendedName>
        <fullName evidence="2">site-specific DNA-methyltransferase (adenine-specific)</fullName>
        <ecNumber evidence="2">2.1.1.72</ecNumber>
    </recommendedName>
</protein>
<dbReference type="Gene3D" id="3.40.50.150">
    <property type="entry name" value="Vaccinia Virus protein VP39"/>
    <property type="match status" value="1"/>
</dbReference>
<feature type="region of interest" description="Disordered" evidence="7">
    <location>
        <begin position="1"/>
        <end position="20"/>
    </location>
</feature>